<dbReference type="Pfam" id="PF19277">
    <property type="entry name" value="GPAT_C"/>
    <property type="match status" value="1"/>
</dbReference>
<evidence type="ECO:0000256" key="1">
    <source>
        <dbReference type="ARBA" id="ARBA00004184"/>
    </source>
</evidence>
<dbReference type="InterPro" id="IPR002123">
    <property type="entry name" value="Plipid/glycerol_acylTrfase"/>
</dbReference>
<feature type="domain" description="Phospholipid/glycerol acyltransferase" evidence="2">
    <location>
        <begin position="5"/>
        <end position="47"/>
    </location>
</feature>
<organism evidence="4">
    <name type="scientific">hydrothermal vent metagenome</name>
    <dbReference type="NCBI Taxonomy" id="652676"/>
    <lineage>
        <taxon>unclassified sequences</taxon>
        <taxon>metagenomes</taxon>
        <taxon>ecological metagenomes</taxon>
    </lineage>
</organism>
<keyword evidence="4" id="KW-0808">Transferase</keyword>
<dbReference type="GO" id="GO:0008654">
    <property type="term" value="P:phospholipid biosynthetic process"/>
    <property type="evidence" value="ECO:0007669"/>
    <property type="project" value="TreeGrafter"/>
</dbReference>
<dbReference type="GO" id="GO:0004366">
    <property type="term" value="F:glycerol-3-phosphate O-acyltransferase activity"/>
    <property type="evidence" value="ECO:0007669"/>
    <property type="project" value="UniProtKB-EC"/>
</dbReference>
<dbReference type="EMBL" id="UOEW01000316">
    <property type="protein sequence ID" value="VAW41612.1"/>
    <property type="molecule type" value="Genomic_DNA"/>
</dbReference>
<sequence>STIFSEYLSALLAHGVSIEYFIEGTRSRTGRLLEPKAGMLAMTIKSYINERNKPLMFQPAHVNYEKLMEGSSYQNELGGKSKKGETLRGLFKARKLLKQDYGRLTVNFGKPIFLDDLLDKYKPNWREITLNHNKKPDWFKSLVNDCGKEIMQRINAAAHVNPINLLAITLLSTPNHSAGVENLAQQIEFYKDLVILLPYSSRVTVTSLDTQEIFDLGIKLGFVEIVPHELGDVIRVKKEQGTLLTYYRNNILHLFAISSFIAMSLVNQRQLQRREILRLMGVIYPYVKKELYLHWSKEEFLDYGRETLNFLKQQGLLKSASRTVERHAGGTIEAGKLRVLANALMQTYERFFLVIAVLSKSGSKQLTVPQLETLCHKTASKLNLLYGFNSPDFFDKSLFKSFIANLKTEQVIETDTDGKIIFTENLKTFYLGGKKLLSRRIRHSVLNLLEPKKTSK</sequence>
<feature type="domain" description="GPAT/DHAPAT C-terminal" evidence="3">
    <location>
        <begin position="73"/>
        <end position="415"/>
    </location>
</feature>
<name>A0A3B0VRC1_9ZZZZ</name>
<dbReference type="InterPro" id="IPR022284">
    <property type="entry name" value="GPAT/DHAPAT"/>
</dbReference>
<dbReference type="SUPFAM" id="SSF69593">
    <property type="entry name" value="Glycerol-3-phosphate (1)-acyltransferase"/>
    <property type="match status" value="1"/>
</dbReference>
<accession>A0A3B0VRC1</accession>
<dbReference type="EC" id="2.3.1.15" evidence="4"/>
<dbReference type="GO" id="GO:0012505">
    <property type="term" value="C:endomembrane system"/>
    <property type="evidence" value="ECO:0007669"/>
    <property type="project" value="UniProtKB-SubCell"/>
</dbReference>
<dbReference type="PANTHER" id="PTHR12563:SF17">
    <property type="entry name" value="DIHYDROXYACETONE PHOSPHATE ACYLTRANSFERASE"/>
    <property type="match status" value="1"/>
</dbReference>
<proteinExistence type="predicted"/>
<evidence type="ECO:0000313" key="4">
    <source>
        <dbReference type="EMBL" id="VAW41612.1"/>
    </source>
</evidence>
<feature type="non-terminal residue" evidence="4">
    <location>
        <position position="1"/>
    </location>
</feature>
<comment type="subcellular location">
    <subcellularLocation>
        <location evidence="1">Endomembrane system</location>
        <topology evidence="1">Peripheral membrane protein</topology>
    </subcellularLocation>
</comment>
<dbReference type="AlphaFoldDB" id="A0A3B0VRC1"/>
<dbReference type="GO" id="GO:0006631">
    <property type="term" value="P:fatty acid metabolic process"/>
    <property type="evidence" value="ECO:0007669"/>
    <property type="project" value="TreeGrafter"/>
</dbReference>
<keyword evidence="4" id="KW-0012">Acyltransferase</keyword>
<reference evidence="4" key="1">
    <citation type="submission" date="2018-06" db="EMBL/GenBank/DDBJ databases">
        <authorList>
            <person name="Zhirakovskaya E."/>
        </authorList>
    </citation>
    <scope>NUCLEOTIDE SEQUENCE</scope>
</reference>
<dbReference type="PANTHER" id="PTHR12563">
    <property type="entry name" value="GLYCEROL-3-PHOSPHATE ACYLTRANSFERASE"/>
    <property type="match status" value="1"/>
</dbReference>
<dbReference type="InterPro" id="IPR045520">
    <property type="entry name" value="GPAT/DHAPAT_C"/>
</dbReference>
<gene>
    <name evidence="4" type="ORF">MNBD_GAMMA01-120</name>
</gene>
<dbReference type="Pfam" id="PF01553">
    <property type="entry name" value="Acyltransferase"/>
    <property type="match status" value="1"/>
</dbReference>
<protein>
    <submittedName>
        <fullName evidence="4">Glycerol-3-phosphate acyltransferase</fullName>
        <ecNumber evidence="4">2.3.1.15</ecNumber>
    </submittedName>
</protein>
<evidence type="ECO:0000259" key="3">
    <source>
        <dbReference type="Pfam" id="PF19277"/>
    </source>
</evidence>
<evidence type="ECO:0000259" key="2">
    <source>
        <dbReference type="Pfam" id="PF01553"/>
    </source>
</evidence>